<evidence type="ECO:0000313" key="2">
    <source>
        <dbReference type="Proteomes" id="UP000030672"/>
    </source>
</evidence>
<dbReference type="Proteomes" id="UP000030672">
    <property type="component" value="Unassembled WGS sequence"/>
</dbReference>
<organism evidence="1 2">
    <name type="scientific">Aureobasidium melanogenum (strain CBS 110374)</name>
    <name type="common">Aureobasidium pullulans var. melanogenum</name>
    <dbReference type="NCBI Taxonomy" id="1043003"/>
    <lineage>
        <taxon>Eukaryota</taxon>
        <taxon>Fungi</taxon>
        <taxon>Dikarya</taxon>
        <taxon>Ascomycota</taxon>
        <taxon>Pezizomycotina</taxon>
        <taxon>Dothideomycetes</taxon>
        <taxon>Dothideomycetidae</taxon>
        <taxon>Dothideales</taxon>
        <taxon>Saccotheciaceae</taxon>
        <taxon>Aureobasidium</taxon>
    </lineage>
</organism>
<gene>
    <name evidence="1" type="ORF">M437DRAFT_54120</name>
</gene>
<dbReference type="HOGENOM" id="CLU_058267_1_0_1"/>
<dbReference type="EMBL" id="KL584842">
    <property type="protein sequence ID" value="KEQ60505.1"/>
    <property type="molecule type" value="Genomic_DNA"/>
</dbReference>
<sequence length="202" mass="21086">MYTGNGTVAAGWPSQSQWMDFDSMFTANIPIMQQSCANNGWGANNSPTEIADIKAAITKVSAASGVDPRFILAIVMQESNGCVRVVTTSWSVQNPGLMQDHAGSGTCNSGGVIQNPCPASEIEQMIVDGTEGTASGDGLVQCLKETDVTDVSMYYRAARIYNGGLGGYHADDLGTGCCTLCYASDVANRLTGWSSGLSGCTL</sequence>
<protein>
    <submittedName>
        <fullName evidence="1">Uncharacterized protein</fullName>
    </submittedName>
</protein>
<dbReference type="InterPro" id="IPR023346">
    <property type="entry name" value="Lysozyme-like_dom_sf"/>
</dbReference>
<dbReference type="GeneID" id="63916008"/>
<proteinExistence type="predicted"/>
<reference evidence="1 2" key="1">
    <citation type="journal article" date="2014" name="BMC Genomics">
        <title>Genome sequencing of four Aureobasidium pullulans varieties: biotechnological potential, stress tolerance, and description of new species.</title>
        <authorList>
            <person name="Gostin Ar C."/>
            <person name="Ohm R.A."/>
            <person name="Kogej T."/>
            <person name="Sonjak S."/>
            <person name="Turk M."/>
            <person name="Zajc J."/>
            <person name="Zalar P."/>
            <person name="Grube M."/>
            <person name="Sun H."/>
            <person name="Han J."/>
            <person name="Sharma A."/>
            <person name="Chiniquy J."/>
            <person name="Ngan C.Y."/>
            <person name="Lipzen A."/>
            <person name="Barry K."/>
            <person name="Grigoriev I.V."/>
            <person name="Gunde-Cimerman N."/>
        </authorList>
    </citation>
    <scope>NUCLEOTIDE SEQUENCE [LARGE SCALE GENOMIC DNA]</scope>
    <source>
        <strain evidence="1 2">CBS 110374</strain>
    </source>
</reference>
<dbReference type="SUPFAM" id="SSF53955">
    <property type="entry name" value="Lysozyme-like"/>
    <property type="match status" value="1"/>
</dbReference>
<name>A0A074VIE9_AURM1</name>
<evidence type="ECO:0000313" key="1">
    <source>
        <dbReference type="EMBL" id="KEQ60505.1"/>
    </source>
</evidence>
<dbReference type="RefSeq" id="XP_040877528.1">
    <property type="nucleotide sequence ID" value="XM_041022635.1"/>
</dbReference>
<keyword evidence="2" id="KW-1185">Reference proteome</keyword>
<dbReference type="Gene3D" id="1.10.530.10">
    <property type="match status" value="1"/>
</dbReference>
<accession>A0A074VIE9</accession>
<dbReference type="AlphaFoldDB" id="A0A074VIE9"/>